<organism evidence="2">
    <name type="scientific">Oryza meridionalis</name>
    <dbReference type="NCBI Taxonomy" id="40149"/>
    <lineage>
        <taxon>Eukaryota</taxon>
        <taxon>Viridiplantae</taxon>
        <taxon>Streptophyta</taxon>
        <taxon>Embryophyta</taxon>
        <taxon>Tracheophyta</taxon>
        <taxon>Spermatophyta</taxon>
        <taxon>Magnoliopsida</taxon>
        <taxon>Liliopsida</taxon>
        <taxon>Poales</taxon>
        <taxon>Poaceae</taxon>
        <taxon>BOP clade</taxon>
        <taxon>Oryzoideae</taxon>
        <taxon>Oryzeae</taxon>
        <taxon>Oryzinae</taxon>
        <taxon>Oryza</taxon>
    </lineage>
</organism>
<name>A0A0E0DUU6_9ORYZ</name>
<proteinExistence type="predicted"/>
<evidence type="ECO:0000256" key="1">
    <source>
        <dbReference type="SAM" id="MobiDB-lite"/>
    </source>
</evidence>
<feature type="region of interest" description="Disordered" evidence="1">
    <location>
        <begin position="73"/>
        <end position="93"/>
    </location>
</feature>
<dbReference type="HOGENOM" id="CLU_2403352_0_0_1"/>
<evidence type="ECO:0000313" key="2">
    <source>
        <dbReference type="EnsemblPlants" id="OMERI05G23080.1"/>
    </source>
</evidence>
<reference evidence="2" key="1">
    <citation type="submission" date="2015-04" db="UniProtKB">
        <authorList>
            <consortium name="EnsemblPlants"/>
        </authorList>
    </citation>
    <scope>IDENTIFICATION</scope>
</reference>
<feature type="compositionally biased region" description="Low complexity" evidence="1">
    <location>
        <begin position="8"/>
        <end position="20"/>
    </location>
</feature>
<evidence type="ECO:0000313" key="3">
    <source>
        <dbReference type="Proteomes" id="UP000008021"/>
    </source>
</evidence>
<feature type="region of interest" description="Disordered" evidence="1">
    <location>
        <begin position="1"/>
        <end position="21"/>
    </location>
</feature>
<keyword evidence="3" id="KW-1185">Reference proteome</keyword>
<protein>
    <submittedName>
        <fullName evidence="2">Uncharacterized protein</fullName>
    </submittedName>
</protein>
<dbReference type="AlphaFoldDB" id="A0A0E0DUU6"/>
<sequence length="93" mass="9907">MASFHRPATASASAAASAAAGTNRYLVTKPSPSREGIFYWEVVVAALKSRGIGATSTPWIRLLLPGQTGDWVQKADGNRSDSVKNRGSDMAWK</sequence>
<accession>A0A0E0DUU6</accession>
<reference evidence="2" key="2">
    <citation type="submission" date="2018-05" db="EMBL/GenBank/DDBJ databases">
        <title>OmerRS3 (Oryza meridionalis Reference Sequence Version 3).</title>
        <authorList>
            <person name="Zhang J."/>
            <person name="Kudrna D."/>
            <person name="Lee S."/>
            <person name="Talag J."/>
            <person name="Welchert J."/>
            <person name="Wing R.A."/>
        </authorList>
    </citation>
    <scope>NUCLEOTIDE SEQUENCE [LARGE SCALE GENOMIC DNA]</scope>
    <source>
        <strain evidence="2">cv. OR44</strain>
    </source>
</reference>
<feature type="compositionally biased region" description="Basic and acidic residues" evidence="1">
    <location>
        <begin position="76"/>
        <end position="93"/>
    </location>
</feature>
<dbReference type="EnsemblPlants" id="OMERI05G23080.1">
    <property type="protein sequence ID" value="OMERI05G23080.1"/>
    <property type="gene ID" value="OMERI05G23080"/>
</dbReference>
<dbReference type="Gramene" id="OMERI05G23080.1">
    <property type="protein sequence ID" value="OMERI05G23080.1"/>
    <property type="gene ID" value="OMERI05G23080"/>
</dbReference>
<dbReference type="Proteomes" id="UP000008021">
    <property type="component" value="Chromosome 5"/>
</dbReference>